<gene>
    <name evidence="1" type="ORF">Y1Q_0006039</name>
</gene>
<dbReference type="AlphaFoldDB" id="A0A151N498"/>
<organism evidence="1 2">
    <name type="scientific">Alligator mississippiensis</name>
    <name type="common">American alligator</name>
    <dbReference type="NCBI Taxonomy" id="8496"/>
    <lineage>
        <taxon>Eukaryota</taxon>
        <taxon>Metazoa</taxon>
        <taxon>Chordata</taxon>
        <taxon>Craniata</taxon>
        <taxon>Vertebrata</taxon>
        <taxon>Euteleostomi</taxon>
        <taxon>Archelosauria</taxon>
        <taxon>Archosauria</taxon>
        <taxon>Crocodylia</taxon>
        <taxon>Alligatoridae</taxon>
        <taxon>Alligatorinae</taxon>
        <taxon>Alligator</taxon>
    </lineage>
</organism>
<protein>
    <submittedName>
        <fullName evidence="1">Uncharacterized protein</fullName>
    </submittedName>
</protein>
<evidence type="ECO:0000313" key="1">
    <source>
        <dbReference type="EMBL" id="KYO31455.1"/>
    </source>
</evidence>
<reference evidence="1 2" key="1">
    <citation type="journal article" date="2012" name="Genome Biol.">
        <title>Sequencing three crocodilian genomes to illuminate the evolution of archosaurs and amniotes.</title>
        <authorList>
            <person name="St John J.A."/>
            <person name="Braun E.L."/>
            <person name="Isberg S.R."/>
            <person name="Miles L.G."/>
            <person name="Chong A.Y."/>
            <person name="Gongora J."/>
            <person name="Dalzell P."/>
            <person name="Moran C."/>
            <person name="Bed'hom B."/>
            <person name="Abzhanov A."/>
            <person name="Burgess S.C."/>
            <person name="Cooksey A.M."/>
            <person name="Castoe T.A."/>
            <person name="Crawford N.G."/>
            <person name="Densmore L.D."/>
            <person name="Drew J.C."/>
            <person name="Edwards S.V."/>
            <person name="Faircloth B.C."/>
            <person name="Fujita M.K."/>
            <person name="Greenwold M.J."/>
            <person name="Hoffmann F.G."/>
            <person name="Howard J.M."/>
            <person name="Iguchi T."/>
            <person name="Janes D.E."/>
            <person name="Khan S.Y."/>
            <person name="Kohno S."/>
            <person name="de Koning A.J."/>
            <person name="Lance S.L."/>
            <person name="McCarthy F.M."/>
            <person name="McCormack J.E."/>
            <person name="Merchant M.E."/>
            <person name="Peterson D.G."/>
            <person name="Pollock D.D."/>
            <person name="Pourmand N."/>
            <person name="Raney B.J."/>
            <person name="Roessler K.A."/>
            <person name="Sanford J.R."/>
            <person name="Sawyer R.H."/>
            <person name="Schmidt C.J."/>
            <person name="Triplett E.W."/>
            <person name="Tuberville T.D."/>
            <person name="Venegas-Anaya M."/>
            <person name="Howard J.T."/>
            <person name="Jarvis E.D."/>
            <person name="Guillette L.J.Jr."/>
            <person name="Glenn T.C."/>
            <person name="Green R.E."/>
            <person name="Ray D.A."/>
        </authorList>
    </citation>
    <scope>NUCLEOTIDE SEQUENCE [LARGE SCALE GENOMIC DNA]</scope>
    <source>
        <strain evidence="1">KSC_2009_1</strain>
    </source>
</reference>
<dbReference type="EMBL" id="AKHW03004073">
    <property type="protein sequence ID" value="KYO31455.1"/>
    <property type="molecule type" value="Genomic_DNA"/>
</dbReference>
<dbReference type="Proteomes" id="UP000050525">
    <property type="component" value="Unassembled WGS sequence"/>
</dbReference>
<sequence length="70" mass="7553">MMETKLLGKLGETTQLTKGLTSRESLLEAGKLLVGLMQSPLQPMERLQCSPTVLDRGPGFIIPNASVDIV</sequence>
<comment type="caution">
    <text evidence="1">The sequence shown here is derived from an EMBL/GenBank/DDBJ whole genome shotgun (WGS) entry which is preliminary data.</text>
</comment>
<keyword evidence="2" id="KW-1185">Reference proteome</keyword>
<name>A0A151N498_ALLMI</name>
<proteinExistence type="predicted"/>
<evidence type="ECO:0000313" key="2">
    <source>
        <dbReference type="Proteomes" id="UP000050525"/>
    </source>
</evidence>
<accession>A0A151N498</accession>